<feature type="signal peptide" evidence="2">
    <location>
        <begin position="1"/>
        <end position="22"/>
    </location>
</feature>
<comment type="caution">
    <text evidence="3">The sequence shown here is derived from an EMBL/GenBank/DDBJ whole genome shotgun (WGS) entry which is preliminary data.</text>
</comment>
<name>A0A6G4XWI4_9ACTN</name>
<protein>
    <recommendedName>
        <fullName evidence="5">DUF3558 domain-containing protein</fullName>
    </recommendedName>
</protein>
<dbReference type="RefSeq" id="WP_165337181.1">
    <property type="nucleotide sequence ID" value="NZ_JAAKZW010000418.1"/>
</dbReference>
<keyword evidence="4" id="KW-1185">Reference proteome</keyword>
<feature type="chain" id="PRO_5039476807" description="DUF3558 domain-containing protein" evidence="2">
    <location>
        <begin position="23"/>
        <end position="255"/>
    </location>
</feature>
<proteinExistence type="predicted"/>
<evidence type="ECO:0008006" key="5">
    <source>
        <dbReference type="Google" id="ProtNLM"/>
    </source>
</evidence>
<reference evidence="3 4" key="1">
    <citation type="submission" date="2020-02" db="EMBL/GenBank/DDBJ databases">
        <title>Whole-genome analyses of novel actinobacteria.</title>
        <authorList>
            <person name="Sahin N."/>
            <person name="Tokatli A."/>
        </authorList>
    </citation>
    <scope>NUCLEOTIDE SEQUENCE [LARGE SCALE GENOMIC DNA]</scope>
    <source>
        <strain evidence="3 4">YC504</strain>
    </source>
</reference>
<gene>
    <name evidence="3" type="ORF">G6045_40115</name>
</gene>
<feature type="compositionally biased region" description="Low complexity" evidence="1">
    <location>
        <begin position="36"/>
        <end position="52"/>
    </location>
</feature>
<sequence>MRTRNSRAATGVLAAVSLLAVAGCGGSADAEEQPKAAKSASPSASPKPVAAPLTQKQVEEALIEVGDLPKGWKVDAAGTQDAEEGPALEADKPQCQPLLDGTAEGDSGPRPRAEAFAAFTKDADYGPFLLTEVGAFTQKQAEQLMERVEVTDGCESFTGSYDGDEVAFRAEELSVPRVGDGEAFGYRFSMEYEDEDGYVYVDQTDTVTARVGSALVRVSQNSDGGNDPEAFEQAVEKLVEKTRKIAAKGAEGTGV</sequence>
<accession>A0A6G4XWI4</accession>
<keyword evidence="2" id="KW-0732">Signal</keyword>
<dbReference type="Proteomes" id="UP000481109">
    <property type="component" value="Unassembled WGS sequence"/>
</dbReference>
<evidence type="ECO:0000313" key="4">
    <source>
        <dbReference type="Proteomes" id="UP000481109"/>
    </source>
</evidence>
<evidence type="ECO:0000256" key="2">
    <source>
        <dbReference type="SAM" id="SignalP"/>
    </source>
</evidence>
<dbReference type="PROSITE" id="PS51257">
    <property type="entry name" value="PROKAR_LIPOPROTEIN"/>
    <property type="match status" value="1"/>
</dbReference>
<organism evidence="3 4">
    <name type="scientific">Streptomyces mesophilus</name>
    <dbReference type="NCBI Taxonomy" id="1775132"/>
    <lineage>
        <taxon>Bacteria</taxon>
        <taxon>Bacillati</taxon>
        <taxon>Actinomycetota</taxon>
        <taxon>Actinomycetes</taxon>
        <taxon>Kitasatosporales</taxon>
        <taxon>Streptomycetaceae</taxon>
        <taxon>Streptomyces</taxon>
    </lineage>
</organism>
<evidence type="ECO:0000256" key="1">
    <source>
        <dbReference type="SAM" id="MobiDB-lite"/>
    </source>
</evidence>
<evidence type="ECO:0000313" key="3">
    <source>
        <dbReference type="EMBL" id="NGO81808.1"/>
    </source>
</evidence>
<dbReference type="EMBL" id="JAAKZW010000418">
    <property type="protein sequence ID" value="NGO81808.1"/>
    <property type="molecule type" value="Genomic_DNA"/>
</dbReference>
<feature type="region of interest" description="Disordered" evidence="1">
    <location>
        <begin position="24"/>
        <end position="54"/>
    </location>
</feature>
<dbReference type="AlphaFoldDB" id="A0A6G4XWI4"/>
<feature type="region of interest" description="Disordered" evidence="1">
    <location>
        <begin position="69"/>
        <end position="111"/>
    </location>
</feature>